<evidence type="ECO:0000313" key="3">
    <source>
        <dbReference type="WBParaSite" id="EN70_11066"/>
    </source>
</evidence>
<reference evidence="3" key="2">
    <citation type="submission" date="2016-11" db="UniProtKB">
        <authorList>
            <consortium name="WormBaseParasite"/>
        </authorList>
    </citation>
    <scope>IDENTIFICATION</scope>
</reference>
<evidence type="ECO:0000256" key="1">
    <source>
        <dbReference type="SAM" id="SignalP"/>
    </source>
</evidence>
<sequence length="121" mass="12707">MSTTIDRGNFNTLCVIVLLCIISIRPSLACFGCCCGGCGKPKISGPPPPSFGYAVPPAPLPVYAAPPPPPPLPPLSQYAAVQPAYNKQPPVYKPGPIAYGVQQYDLAAINDDRTGIIQHFG</sequence>
<name>A0A1I7V8P6_LOALO</name>
<dbReference type="WBParaSite" id="EN70_11066">
    <property type="protein sequence ID" value="EN70_11066"/>
    <property type="gene ID" value="EN70_11066"/>
</dbReference>
<organism evidence="2 3">
    <name type="scientific">Loa loa</name>
    <name type="common">Eye worm</name>
    <name type="synonym">Filaria loa</name>
    <dbReference type="NCBI Taxonomy" id="7209"/>
    <lineage>
        <taxon>Eukaryota</taxon>
        <taxon>Metazoa</taxon>
        <taxon>Ecdysozoa</taxon>
        <taxon>Nematoda</taxon>
        <taxon>Chromadorea</taxon>
        <taxon>Rhabditida</taxon>
        <taxon>Spirurina</taxon>
        <taxon>Spiruromorpha</taxon>
        <taxon>Filarioidea</taxon>
        <taxon>Onchocercidae</taxon>
        <taxon>Loa</taxon>
    </lineage>
</organism>
<proteinExistence type="predicted"/>
<keyword evidence="2" id="KW-1185">Reference proteome</keyword>
<dbReference type="AlphaFoldDB" id="A0A1I7V8P6"/>
<keyword evidence="1" id="KW-0732">Signal</keyword>
<evidence type="ECO:0000313" key="2">
    <source>
        <dbReference type="Proteomes" id="UP000095285"/>
    </source>
</evidence>
<dbReference type="Proteomes" id="UP000095285">
    <property type="component" value="Unassembled WGS sequence"/>
</dbReference>
<protein>
    <submittedName>
        <fullName evidence="3">Uncharacterized protein</fullName>
    </submittedName>
</protein>
<accession>A0A1I7V8P6</accession>
<reference evidence="2" key="1">
    <citation type="submission" date="2012-04" db="EMBL/GenBank/DDBJ databases">
        <title>The Genome Sequence of Loa loa.</title>
        <authorList>
            <consortium name="The Broad Institute Genome Sequencing Platform"/>
            <consortium name="Broad Institute Genome Sequencing Center for Infectious Disease"/>
            <person name="Nutman T.B."/>
            <person name="Fink D.L."/>
            <person name="Russ C."/>
            <person name="Young S."/>
            <person name="Zeng Q."/>
            <person name="Gargeya S."/>
            <person name="Alvarado L."/>
            <person name="Berlin A."/>
            <person name="Chapman S.B."/>
            <person name="Chen Z."/>
            <person name="Freedman E."/>
            <person name="Gellesch M."/>
            <person name="Goldberg J."/>
            <person name="Griggs A."/>
            <person name="Gujja S."/>
            <person name="Heilman E.R."/>
            <person name="Heiman D."/>
            <person name="Howarth C."/>
            <person name="Mehta T."/>
            <person name="Neiman D."/>
            <person name="Pearson M."/>
            <person name="Roberts A."/>
            <person name="Saif S."/>
            <person name="Shea T."/>
            <person name="Shenoy N."/>
            <person name="Sisk P."/>
            <person name="Stolte C."/>
            <person name="Sykes S."/>
            <person name="White J."/>
            <person name="Yandava C."/>
            <person name="Haas B."/>
            <person name="Henn M.R."/>
            <person name="Nusbaum C."/>
            <person name="Birren B."/>
        </authorList>
    </citation>
    <scope>NUCLEOTIDE SEQUENCE [LARGE SCALE GENOMIC DNA]</scope>
</reference>
<feature type="signal peptide" evidence="1">
    <location>
        <begin position="1"/>
        <end position="29"/>
    </location>
</feature>
<feature type="chain" id="PRO_5009309887" evidence="1">
    <location>
        <begin position="30"/>
        <end position="121"/>
    </location>
</feature>